<proteinExistence type="predicted"/>
<dbReference type="InterPro" id="IPR000257">
    <property type="entry name" value="Uroporphyrinogen_deCOase"/>
</dbReference>
<organism evidence="2">
    <name type="scientific">marine sediment metagenome</name>
    <dbReference type="NCBI Taxonomy" id="412755"/>
    <lineage>
        <taxon>unclassified sequences</taxon>
        <taxon>metagenomes</taxon>
        <taxon>ecological metagenomes</taxon>
    </lineage>
</organism>
<gene>
    <name evidence="2" type="ORF">LCGC14_1860600</name>
</gene>
<dbReference type="InterPro" id="IPR038071">
    <property type="entry name" value="UROD/MetE-like_sf"/>
</dbReference>
<dbReference type="PANTHER" id="PTHR47099:SF1">
    <property type="entry name" value="METHYLCOBAMIDE:COM METHYLTRANSFERASE MTBA"/>
    <property type="match status" value="1"/>
</dbReference>
<comment type="caution">
    <text evidence="2">The sequence shown here is derived from an EMBL/GenBank/DDBJ whole genome shotgun (WGS) entry which is preliminary data.</text>
</comment>
<dbReference type="InterPro" id="IPR052024">
    <property type="entry name" value="Methanogen_methyltrans"/>
</dbReference>
<dbReference type="Pfam" id="PF01208">
    <property type="entry name" value="URO-D"/>
    <property type="match status" value="1"/>
</dbReference>
<dbReference type="EMBL" id="LAZR01018822">
    <property type="protein sequence ID" value="KKL94844.1"/>
    <property type="molecule type" value="Genomic_DNA"/>
</dbReference>
<dbReference type="GO" id="GO:0004853">
    <property type="term" value="F:uroporphyrinogen decarboxylase activity"/>
    <property type="evidence" value="ECO:0007669"/>
    <property type="project" value="InterPro"/>
</dbReference>
<name>A0A0F9G7N1_9ZZZZ</name>
<dbReference type="SUPFAM" id="SSF51726">
    <property type="entry name" value="UROD/MetE-like"/>
    <property type="match status" value="1"/>
</dbReference>
<dbReference type="PANTHER" id="PTHR47099">
    <property type="entry name" value="METHYLCOBAMIDE:COM METHYLTRANSFERASE MTBA"/>
    <property type="match status" value="1"/>
</dbReference>
<evidence type="ECO:0000313" key="2">
    <source>
        <dbReference type="EMBL" id="KKL94844.1"/>
    </source>
</evidence>
<sequence length="129" mass="14248">MIPRARLLAEKISSDKLWGFFTTGRIRDVLPDLVDCGSHFIQHFDVLGDCDLAEVKKTFGNRVCIVGNYNPVILARGSLEDARLEAQRCLDAAMAGGGYVMSTSDEVPADANPDNMKAIVEYVRTHGRY</sequence>
<dbReference type="GO" id="GO:0006779">
    <property type="term" value="P:porphyrin-containing compound biosynthetic process"/>
    <property type="evidence" value="ECO:0007669"/>
    <property type="project" value="InterPro"/>
</dbReference>
<dbReference type="Gene3D" id="3.20.20.210">
    <property type="match status" value="1"/>
</dbReference>
<protein>
    <recommendedName>
        <fullName evidence="1">Uroporphyrinogen decarboxylase (URO-D) domain-containing protein</fullName>
    </recommendedName>
</protein>
<feature type="domain" description="Uroporphyrinogen decarboxylase (URO-D)" evidence="1">
    <location>
        <begin position="9"/>
        <end position="125"/>
    </location>
</feature>
<dbReference type="AlphaFoldDB" id="A0A0F9G7N1"/>
<accession>A0A0F9G7N1</accession>
<reference evidence="2" key="1">
    <citation type="journal article" date="2015" name="Nature">
        <title>Complex archaea that bridge the gap between prokaryotes and eukaryotes.</title>
        <authorList>
            <person name="Spang A."/>
            <person name="Saw J.H."/>
            <person name="Jorgensen S.L."/>
            <person name="Zaremba-Niedzwiedzka K."/>
            <person name="Martijn J."/>
            <person name="Lind A.E."/>
            <person name="van Eijk R."/>
            <person name="Schleper C."/>
            <person name="Guy L."/>
            <person name="Ettema T.J."/>
        </authorList>
    </citation>
    <scope>NUCLEOTIDE SEQUENCE</scope>
</reference>
<evidence type="ECO:0000259" key="1">
    <source>
        <dbReference type="Pfam" id="PF01208"/>
    </source>
</evidence>